<dbReference type="HOGENOM" id="CLU_097916_0_1_5"/>
<accession>A0A0A8K3R4</accession>
<evidence type="ECO:0000256" key="7">
    <source>
        <dbReference type="ARBA" id="ARBA00022777"/>
    </source>
</evidence>
<dbReference type="GO" id="GO:0046654">
    <property type="term" value="P:tetrahydrofolate biosynthetic process"/>
    <property type="evidence" value="ECO:0007669"/>
    <property type="project" value="UniProtKB-UniPathway"/>
</dbReference>
<comment type="pathway">
    <text evidence="1">Cofactor biosynthesis; tetrahydrofolate biosynthesis; 2-amino-4-hydroxy-6-hydroxymethyl-7,8-dihydropteridine diphosphate from 7,8-dihydroneopterin triphosphate: step 4/4.</text>
</comment>
<dbReference type="UniPathway" id="UPA00077">
    <property type="reaction ID" value="UER00155"/>
</dbReference>
<dbReference type="GO" id="GO:0016301">
    <property type="term" value="F:kinase activity"/>
    <property type="evidence" value="ECO:0007669"/>
    <property type="project" value="UniProtKB-KW"/>
</dbReference>
<dbReference type="GO" id="GO:0005524">
    <property type="term" value="F:ATP binding"/>
    <property type="evidence" value="ECO:0007669"/>
    <property type="project" value="UniProtKB-KW"/>
</dbReference>
<evidence type="ECO:0000256" key="3">
    <source>
        <dbReference type="ARBA" id="ARBA00013253"/>
    </source>
</evidence>
<dbReference type="SUPFAM" id="SSF55083">
    <property type="entry name" value="6-hydroxymethyl-7,8-dihydropterin pyrophosphokinase, HPPK"/>
    <property type="match status" value="1"/>
</dbReference>
<evidence type="ECO:0000256" key="6">
    <source>
        <dbReference type="ARBA" id="ARBA00022741"/>
    </source>
</evidence>
<keyword evidence="8" id="KW-0067">ATP-binding</keyword>
<dbReference type="PANTHER" id="PTHR43071:SF1">
    <property type="entry name" value="2-AMINO-4-HYDROXY-6-HYDROXYMETHYLDIHYDROPTERIDINE PYROPHOSPHOKINASE"/>
    <property type="match status" value="1"/>
</dbReference>
<gene>
    <name evidence="14" type="ORF">GL4_1946</name>
</gene>
<evidence type="ECO:0000256" key="9">
    <source>
        <dbReference type="ARBA" id="ARBA00022909"/>
    </source>
</evidence>
<feature type="domain" description="7,8-dihydro-6-hydroxymethylpterin-pyrophosphokinase" evidence="13">
    <location>
        <begin position="3"/>
        <end position="141"/>
    </location>
</feature>
<dbReference type="KEGG" id="mcg:GL4_1946"/>
<keyword evidence="5 14" id="KW-0808">Transferase</keyword>
<evidence type="ECO:0000256" key="1">
    <source>
        <dbReference type="ARBA" id="ARBA00005051"/>
    </source>
</evidence>
<dbReference type="InterPro" id="IPR000550">
    <property type="entry name" value="Hppk"/>
</dbReference>
<dbReference type="Gene3D" id="3.30.70.560">
    <property type="entry name" value="7,8-Dihydro-6-hydroxymethylpterin-pyrophosphokinase HPPK"/>
    <property type="match status" value="1"/>
</dbReference>
<dbReference type="Pfam" id="PF01288">
    <property type="entry name" value="HPPK"/>
    <property type="match status" value="1"/>
</dbReference>
<dbReference type="EC" id="2.7.6.3" evidence="3"/>
<evidence type="ECO:0000256" key="10">
    <source>
        <dbReference type="ARBA" id="ARBA00029409"/>
    </source>
</evidence>
<dbReference type="PANTHER" id="PTHR43071">
    <property type="entry name" value="2-AMINO-4-HYDROXY-6-HYDROXYMETHYLDIHYDROPTERIDINE PYROPHOSPHOKINASE"/>
    <property type="match status" value="1"/>
</dbReference>
<evidence type="ECO:0000259" key="13">
    <source>
        <dbReference type="Pfam" id="PF01288"/>
    </source>
</evidence>
<keyword evidence="15" id="KW-1185">Reference proteome</keyword>
<dbReference type="NCBIfam" id="TIGR01498">
    <property type="entry name" value="folK"/>
    <property type="match status" value="1"/>
</dbReference>
<sequence>MGANYPGPWGVPSDTLNRALRELDDKGVTLLRVSDFYETAAVGRAGQPPYVNAVALIETAMPPDALLRRLKQIERAAGRRGGSPWGPRSLDLDILDFKGRVQNWQGAAPRFSRAGPRPLVLPHPWIEKRPFVLRPLLDVAPHWRHPVTKESVSALWRRVAQGWEGQVLRVLAPETRLATSA</sequence>
<keyword evidence="9" id="KW-0289">Folate biosynthesis</keyword>
<keyword evidence="7 14" id="KW-0418">Kinase</keyword>
<evidence type="ECO:0000256" key="11">
    <source>
        <dbReference type="ARBA" id="ARBA00029766"/>
    </source>
</evidence>
<protein>
    <recommendedName>
        <fullName evidence="4">2-amino-4-hydroxy-6-hydroxymethyldihydropteridine pyrophosphokinase</fullName>
        <ecNumber evidence="3">2.7.6.3</ecNumber>
    </recommendedName>
    <alternativeName>
        <fullName evidence="11">6-hydroxymethyl-7,8-dihydropterin pyrophosphokinase</fullName>
    </alternativeName>
    <alternativeName>
        <fullName evidence="12">7,8-dihydro-6-hydroxymethylpterin-pyrophosphokinase</fullName>
    </alternativeName>
</protein>
<organism evidence="14 15">
    <name type="scientific">Methyloceanibacter caenitepidi</name>
    <dbReference type="NCBI Taxonomy" id="1384459"/>
    <lineage>
        <taxon>Bacteria</taxon>
        <taxon>Pseudomonadati</taxon>
        <taxon>Pseudomonadota</taxon>
        <taxon>Alphaproteobacteria</taxon>
        <taxon>Hyphomicrobiales</taxon>
        <taxon>Hyphomicrobiaceae</taxon>
        <taxon>Methyloceanibacter</taxon>
    </lineage>
</organism>
<evidence type="ECO:0000313" key="14">
    <source>
        <dbReference type="EMBL" id="BAQ17396.1"/>
    </source>
</evidence>
<dbReference type="Proteomes" id="UP000031643">
    <property type="component" value="Chromosome"/>
</dbReference>
<evidence type="ECO:0000256" key="2">
    <source>
        <dbReference type="ARBA" id="ARBA00005810"/>
    </source>
</evidence>
<dbReference type="AlphaFoldDB" id="A0A0A8K3R4"/>
<evidence type="ECO:0000256" key="5">
    <source>
        <dbReference type="ARBA" id="ARBA00022679"/>
    </source>
</evidence>
<comment type="similarity">
    <text evidence="2">Belongs to the HPPK family.</text>
</comment>
<dbReference type="GO" id="GO:0046656">
    <property type="term" value="P:folic acid biosynthetic process"/>
    <property type="evidence" value="ECO:0007669"/>
    <property type="project" value="UniProtKB-KW"/>
</dbReference>
<proteinExistence type="inferred from homology"/>
<evidence type="ECO:0000256" key="4">
    <source>
        <dbReference type="ARBA" id="ARBA00016218"/>
    </source>
</evidence>
<evidence type="ECO:0000256" key="8">
    <source>
        <dbReference type="ARBA" id="ARBA00022840"/>
    </source>
</evidence>
<name>A0A0A8K3R4_9HYPH</name>
<comment type="function">
    <text evidence="10">Catalyzes the transfer of pyrophosphate from adenosine triphosphate (ATP) to 6-hydroxymethyl-7,8-dihydropterin, an enzymatic step in folate biosynthesis pathway.</text>
</comment>
<evidence type="ECO:0000256" key="12">
    <source>
        <dbReference type="ARBA" id="ARBA00033413"/>
    </source>
</evidence>
<dbReference type="CDD" id="cd00483">
    <property type="entry name" value="HPPK"/>
    <property type="match status" value="1"/>
</dbReference>
<reference evidence="14 15" key="1">
    <citation type="submission" date="2014-09" db="EMBL/GenBank/DDBJ databases">
        <title>Genome sequencing of Methyloceanibacter caenitepidi Gela4.</title>
        <authorList>
            <person name="Takeuchi M."/>
            <person name="Susumu S."/>
            <person name="Kamagata Y."/>
            <person name="Oshima K."/>
            <person name="Hattori M."/>
            <person name="Iwasaki W."/>
        </authorList>
    </citation>
    <scope>NUCLEOTIDE SEQUENCE [LARGE SCALE GENOMIC DNA]</scope>
    <source>
        <strain evidence="14 15">Gela4</strain>
    </source>
</reference>
<dbReference type="EMBL" id="AP014648">
    <property type="protein sequence ID" value="BAQ17396.1"/>
    <property type="molecule type" value="Genomic_DNA"/>
</dbReference>
<dbReference type="STRING" id="1384459.GL4_1946"/>
<dbReference type="InterPro" id="IPR035907">
    <property type="entry name" value="Hppk_sf"/>
</dbReference>
<evidence type="ECO:0000313" key="15">
    <source>
        <dbReference type="Proteomes" id="UP000031643"/>
    </source>
</evidence>
<keyword evidence="6" id="KW-0547">Nucleotide-binding</keyword>
<dbReference type="GO" id="GO:0003848">
    <property type="term" value="F:2-amino-4-hydroxy-6-hydroxymethyldihydropteridine diphosphokinase activity"/>
    <property type="evidence" value="ECO:0007669"/>
    <property type="project" value="UniProtKB-EC"/>
</dbReference>